<name>A0A381QNJ0_9ZZZZ</name>
<reference evidence="2" key="1">
    <citation type="submission" date="2018-05" db="EMBL/GenBank/DDBJ databases">
        <authorList>
            <person name="Lanie J.A."/>
            <person name="Ng W.-L."/>
            <person name="Kazmierczak K.M."/>
            <person name="Andrzejewski T.M."/>
            <person name="Davidsen T.M."/>
            <person name="Wayne K.J."/>
            <person name="Tettelin H."/>
            <person name="Glass J.I."/>
            <person name="Rusch D."/>
            <person name="Podicherti R."/>
            <person name="Tsui H.-C.T."/>
            <person name="Winkler M.E."/>
        </authorList>
    </citation>
    <scope>NUCLEOTIDE SEQUENCE</scope>
</reference>
<organism evidence="2">
    <name type="scientific">marine metagenome</name>
    <dbReference type="NCBI Taxonomy" id="408172"/>
    <lineage>
        <taxon>unclassified sequences</taxon>
        <taxon>metagenomes</taxon>
        <taxon>ecological metagenomes</taxon>
    </lineage>
</organism>
<evidence type="ECO:0000256" key="1">
    <source>
        <dbReference type="SAM" id="MobiDB-lite"/>
    </source>
</evidence>
<proteinExistence type="predicted"/>
<dbReference type="EMBL" id="UINC01001434">
    <property type="protein sequence ID" value="SUZ80620.1"/>
    <property type="molecule type" value="Genomic_DNA"/>
</dbReference>
<evidence type="ECO:0000313" key="2">
    <source>
        <dbReference type="EMBL" id="SUZ80620.1"/>
    </source>
</evidence>
<feature type="region of interest" description="Disordered" evidence="1">
    <location>
        <begin position="111"/>
        <end position="141"/>
    </location>
</feature>
<dbReference type="AlphaFoldDB" id="A0A381QNJ0"/>
<feature type="compositionally biased region" description="Polar residues" evidence="1">
    <location>
        <begin position="111"/>
        <end position="129"/>
    </location>
</feature>
<dbReference type="Pfam" id="PF05258">
    <property type="entry name" value="DciA"/>
    <property type="match status" value="1"/>
</dbReference>
<protein>
    <recommendedName>
        <fullName evidence="3">DUF721 domain-containing protein</fullName>
    </recommendedName>
</protein>
<gene>
    <name evidence="2" type="ORF">METZ01_LOCUS33474</name>
</gene>
<evidence type="ECO:0008006" key="3">
    <source>
        <dbReference type="Google" id="ProtNLM"/>
    </source>
</evidence>
<accession>A0A381QNJ0</accession>
<dbReference type="InterPro" id="IPR007922">
    <property type="entry name" value="DciA-like"/>
</dbReference>
<sequence length="166" mass="18900">MITDHVSENKLRTLLRRKFRSDTAKSPLYKLLHRALDQEHKTKVLRSILPRDMASQFEVASVRGNKLTIHAKNASWATRLRFDTPRLLNQLCDLQEFSQIQEIQIRSVSSLEASPAEQSVSKTLSTPTSEPLDELADRTEQGELKRALRNLAQHGRRNSTTSDPNA</sequence>